<sequence>MPRSNAPRRAFTLVELLVVIAIIGVLIALLLPAVQQAREAARRMQCSNNVKQLGLALHTYHDTHLTFPSGWIGPNRMSWQSMILPQLEQSALSDQLGAEGAFTADGSSSAPVWHNNTAIVSTGTTPLASTIIPGYICPSDPSESLNTKLRSDDSSFPAQYGKSNYVGTYTAALYNTAGTKTADRNAMFYENSDRKFRDITDGTSNTLMVAERGTVAHYVGSLWIGWHDLSPGGTTGDRWFITHVRINRLSNDSQYAINGTIGHAASSSHPGGAQFLLGDGSARFIPETIDVQTYSALGTIDGAEVIDEF</sequence>
<feature type="domain" description="DUF1559" evidence="2">
    <location>
        <begin position="35"/>
        <end position="292"/>
    </location>
</feature>
<keyword evidence="4" id="KW-1185">Reference proteome</keyword>
<dbReference type="NCBIfam" id="TIGR02532">
    <property type="entry name" value="IV_pilin_GFxxxE"/>
    <property type="match status" value="1"/>
</dbReference>
<keyword evidence="1" id="KW-1133">Transmembrane helix</keyword>
<dbReference type="PANTHER" id="PTHR30093">
    <property type="entry name" value="GENERAL SECRETION PATHWAY PROTEIN G"/>
    <property type="match status" value="1"/>
</dbReference>
<proteinExistence type="predicted"/>
<evidence type="ECO:0000256" key="1">
    <source>
        <dbReference type="SAM" id="Phobius"/>
    </source>
</evidence>
<dbReference type="AlphaFoldDB" id="A0A7V8V4L4"/>
<comment type="caution">
    <text evidence="3">The sequence shown here is derived from an EMBL/GenBank/DDBJ whole genome shotgun (WGS) entry which is preliminary data.</text>
</comment>
<dbReference type="InterPro" id="IPR011453">
    <property type="entry name" value="DUF1559"/>
</dbReference>
<keyword evidence="1" id="KW-0472">Membrane</keyword>
<reference evidence="3 4" key="1">
    <citation type="submission" date="2020-05" db="EMBL/GenBank/DDBJ databases">
        <title>Bremerella alba sp. nov., a novel planctomycete isolated from the surface of the macroalga Fucus spiralis.</title>
        <authorList>
            <person name="Godinho O."/>
            <person name="Botelho R."/>
            <person name="Albuquerque L."/>
            <person name="Wiegand S."/>
            <person name="Da Costa M.S."/>
            <person name="Lobo-Da-Cunha A."/>
            <person name="Jogler C."/>
            <person name="Lage O.M."/>
        </authorList>
    </citation>
    <scope>NUCLEOTIDE SEQUENCE [LARGE SCALE GENOMIC DNA]</scope>
    <source>
        <strain evidence="3 4">FF15</strain>
    </source>
</reference>
<protein>
    <recommendedName>
        <fullName evidence="2">DUF1559 domain-containing protein</fullName>
    </recommendedName>
</protein>
<dbReference type="NCBIfam" id="TIGR04294">
    <property type="entry name" value="pre_pil_HX9DG"/>
    <property type="match status" value="1"/>
</dbReference>
<keyword evidence="1" id="KW-0812">Transmembrane</keyword>
<dbReference type="PANTHER" id="PTHR30093:SF2">
    <property type="entry name" value="TYPE II SECRETION SYSTEM PROTEIN H"/>
    <property type="match status" value="1"/>
</dbReference>
<dbReference type="InterPro" id="IPR045584">
    <property type="entry name" value="Pilin-like"/>
</dbReference>
<dbReference type="RefSeq" id="WP_207396319.1">
    <property type="nucleotide sequence ID" value="NZ_JABRWO010000005.1"/>
</dbReference>
<dbReference type="InterPro" id="IPR012902">
    <property type="entry name" value="N_methyl_site"/>
</dbReference>
<feature type="transmembrane region" description="Helical" evidence="1">
    <location>
        <begin position="12"/>
        <end position="34"/>
    </location>
</feature>
<dbReference type="SUPFAM" id="SSF54523">
    <property type="entry name" value="Pili subunits"/>
    <property type="match status" value="1"/>
</dbReference>
<dbReference type="Proteomes" id="UP000551616">
    <property type="component" value="Unassembled WGS sequence"/>
</dbReference>
<evidence type="ECO:0000313" key="3">
    <source>
        <dbReference type="EMBL" id="MBA2114853.1"/>
    </source>
</evidence>
<accession>A0A7V8V4L4</accession>
<name>A0A7V8V4L4_9BACT</name>
<dbReference type="InterPro" id="IPR027558">
    <property type="entry name" value="Pre_pil_HX9DG_C"/>
</dbReference>
<dbReference type="Pfam" id="PF07596">
    <property type="entry name" value="SBP_bac_10"/>
    <property type="match status" value="1"/>
</dbReference>
<dbReference type="EMBL" id="JABRWO010000005">
    <property type="protein sequence ID" value="MBA2114853.1"/>
    <property type="molecule type" value="Genomic_DNA"/>
</dbReference>
<gene>
    <name evidence="3" type="ORF">HOV93_20210</name>
</gene>
<evidence type="ECO:0000259" key="2">
    <source>
        <dbReference type="Pfam" id="PF07596"/>
    </source>
</evidence>
<organism evidence="3 4">
    <name type="scientific">Bremerella alba</name>
    <dbReference type="NCBI Taxonomy" id="980252"/>
    <lineage>
        <taxon>Bacteria</taxon>
        <taxon>Pseudomonadati</taxon>
        <taxon>Planctomycetota</taxon>
        <taxon>Planctomycetia</taxon>
        <taxon>Pirellulales</taxon>
        <taxon>Pirellulaceae</taxon>
        <taxon>Bremerella</taxon>
    </lineage>
</organism>
<dbReference type="Pfam" id="PF07963">
    <property type="entry name" value="N_methyl"/>
    <property type="match status" value="1"/>
</dbReference>
<evidence type="ECO:0000313" key="4">
    <source>
        <dbReference type="Proteomes" id="UP000551616"/>
    </source>
</evidence>
<dbReference type="Gene3D" id="3.30.700.10">
    <property type="entry name" value="Glycoprotein, Type 4 Pilin"/>
    <property type="match status" value="1"/>
</dbReference>